<name>A0AA85JAV3_TRIRE</name>
<evidence type="ECO:0000256" key="1">
    <source>
        <dbReference type="SAM" id="MobiDB-lite"/>
    </source>
</evidence>
<sequence length="365" mass="41626">MYQSHNTHNSHYCQQYSMGNNCSLCKNENYRNDYLQSVNDTSSEDSTFQNMYMSNSLSYPLLNREYHHPLNMNNNHNNINPDNNNNNNMTSGDVTESDSSYNYDTTVLLDTIRDFGWPFFEKSTSAFSLHSHARSNFSSSYRDCRLRYIKQTRKLQKYLRITPEGHILVNNPKIEHYPSTQQQLPSNHTYNNSTINTLESKDHLNKITTSTTTNGHELYNNPFGSLISTPRIKRIYTAFWNLEPRESISLRRLHTSSSTQFPVSRIPMTQEESGSLFQPVANGTSPDHCMNGCEHSNGDESEDELELKMHNILSSNTHLEPVMEKSFCDSSTTPPPPPLTTTTTNNSSQSDNTVNGLSEGDTNSK</sequence>
<feature type="compositionally biased region" description="Polar residues" evidence="1">
    <location>
        <begin position="354"/>
        <end position="365"/>
    </location>
</feature>
<dbReference type="AlphaFoldDB" id="A0AA85JAV3"/>
<feature type="compositionally biased region" description="Low complexity" evidence="1">
    <location>
        <begin position="73"/>
        <end position="88"/>
    </location>
</feature>
<reference evidence="2" key="1">
    <citation type="submission" date="2022-06" db="EMBL/GenBank/DDBJ databases">
        <authorList>
            <person name="Berger JAMES D."/>
            <person name="Berger JAMES D."/>
        </authorList>
    </citation>
    <scope>NUCLEOTIDE SEQUENCE [LARGE SCALE GENOMIC DNA]</scope>
</reference>
<organism evidence="2 3">
    <name type="scientific">Trichobilharzia regenti</name>
    <name type="common">Nasal bird schistosome</name>
    <dbReference type="NCBI Taxonomy" id="157069"/>
    <lineage>
        <taxon>Eukaryota</taxon>
        <taxon>Metazoa</taxon>
        <taxon>Spiralia</taxon>
        <taxon>Lophotrochozoa</taxon>
        <taxon>Platyhelminthes</taxon>
        <taxon>Trematoda</taxon>
        <taxon>Digenea</taxon>
        <taxon>Strigeidida</taxon>
        <taxon>Schistosomatoidea</taxon>
        <taxon>Schistosomatidae</taxon>
        <taxon>Trichobilharzia</taxon>
    </lineage>
</organism>
<feature type="compositionally biased region" description="Polar residues" evidence="1">
    <location>
        <begin position="89"/>
        <end position="98"/>
    </location>
</feature>
<evidence type="ECO:0000313" key="2">
    <source>
        <dbReference type="Proteomes" id="UP000050795"/>
    </source>
</evidence>
<feature type="region of interest" description="Disordered" evidence="1">
    <location>
        <begin position="73"/>
        <end position="98"/>
    </location>
</feature>
<accession>A0AA85JAV3</accession>
<dbReference type="Proteomes" id="UP000050795">
    <property type="component" value="Unassembled WGS sequence"/>
</dbReference>
<protein>
    <submittedName>
        <fullName evidence="3">HSF_DOMAIN domain-containing protein</fullName>
    </submittedName>
</protein>
<feature type="region of interest" description="Disordered" evidence="1">
    <location>
        <begin position="276"/>
        <end position="303"/>
    </location>
</feature>
<feature type="region of interest" description="Disordered" evidence="1">
    <location>
        <begin position="324"/>
        <end position="365"/>
    </location>
</feature>
<feature type="compositionally biased region" description="Low complexity" evidence="1">
    <location>
        <begin position="340"/>
        <end position="353"/>
    </location>
</feature>
<evidence type="ECO:0000313" key="3">
    <source>
        <dbReference type="WBParaSite" id="TREG1_138810.1"/>
    </source>
</evidence>
<reference evidence="3" key="2">
    <citation type="submission" date="2023-11" db="UniProtKB">
        <authorList>
            <consortium name="WormBaseParasite"/>
        </authorList>
    </citation>
    <scope>IDENTIFICATION</scope>
</reference>
<dbReference type="WBParaSite" id="TREG1_138810.1">
    <property type="protein sequence ID" value="TREG1_138810.1"/>
    <property type="gene ID" value="TREG1_138810"/>
</dbReference>
<proteinExistence type="predicted"/>
<feature type="compositionally biased region" description="Polar residues" evidence="1">
    <location>
        <begin position="276"/>
        <end position="285"/>
    </location>
</feature>
<keyword evidence="2" id="KW-1185">Reference proteome</keyword>